<accession>A0ABV1NG41</accession>
<protein>
    <submittedName>
        <fullName evidence="3">Caspase family protein</fullName>
    </submittedName>
</protein>
<feature type="signal peptide" evidence="1">
    <location>
        <begin position="1"/>
        <end position="24"/>
    </location>
</feature>
<dbReference type="InterPro" id="IPR029030">
    <property type="entry name" value="Caspase-like_dom_sf"/>
</dbReference>
<dbReference type="Proteomes" id="UP001442468">
    <property type="component" value="Unassembled WGS sequence"/>
</dbReference>
<gene>
    <name evidence="3" type="ORF">ABE960_10820</name>
</gene>
<dbReference type="PROSITE" id="PS51257">
    <property type="entry name" value="PROKAR_LIPOPROTEIN"/>
    <property type="match status" value="1"/>
</dbReference>
<proteinExistence type="predicted"/>
<dbReference type="RefSeq" id="WP_349762278.1">
    <property type="nucleotide sequence ID" value="NZ_JBEGCJ010000004.1"/>
</dbReference>
<reference evidence="3 4" key="1">
    <citation type="submission" date="2024-05" db="EMBL/GenBank/DDBJ databases">
        <title>Halomonas sp. SSM6 16S ribosomal RNA gene Genome sequencing and assembly.</title>
        <authorList>
            <person name="Yook S."/>
        </authorList>
    </citation>
    <scope>NUCLEOTIDE SEQUENCE [LARGE SCALE GENOMIC DNA]</scope>
    <source>
        <strain evidence="3 4">SSM6</strain>
    </source>
</reference>
<dbReference type="EMBL" id="JBEGCJ010000004">
    <property type="protein sequence ID" value="MEQ6918016.1"/>
    <property type="molecule type" value="Genomic_DNA"/>
</dbReference>
<name>A0ABV1NG41_9GAMM</name>
<evidence type="ECO:0000259" key="2">
    <source>
        <dbReference type="Pfam" id="PF00656"/>
    </source>
</evidence>
<feature type="domain" description="Peptidase C14 caspase" evidence="2">
    <location>
        <begin position="80"/>
        <end position="250"/>
    </location>
</feature>
<organism evidence="3 4">
    <name type="scientific">Halomonas aquatica</name>
    <dbReference type="NCBI Taxonomy" id="3151123"/>
    <lineage>
        <taxon>Bacteria</taxon>
        <taxon>Pseudomonadati</taxon>
        <taxon>Pseudomonadota</taxon>
        <taxon>Gammaproteobacteria</taxon>
        <taxon>Oceanospirillales</taxon>
        <taxon>Halomonadaceae</taxon>
        <taxon>Halomonas</taxon>
    </lineage>
</organism>
<sequence length="301" mass="33026">MFVKTRQTLLVAILAMIFVSPLYAANSFLAVTSCPPWKHGDDLATNKKMVEMCQIDSAKMTDAITGSLPVDKANAHALLQTDATPHNLYAKLDELRATTQQGDTLYFFQMSHGGILPHTYKGYPVHGEVFAYYTKNAPKDFSKAVTEGKWLSARELRDELSMFASDTGANVVVIIEACHAESAAHELVHNPIEKLSDDEKIAYIFSAGAKQTSTFTDDQSGARFTEEFATALENAPTGTSLADVFSISRDKTHREALANCERIAASDDGAIYQSADQYFENCLQHPTSFDPKGLLLDLTVL</sequence>
<feature type="chain" id="PRO_5047143398" evidence="1">
    <location>
        <begin position="25"/>
        <end position="301"/>
    </location>
</feature>
<dbReference type="Gene3D" id="3.40.50.1460">
    <property type="match status" value="1"/>
</dbReference>
<dbReference type="SUPFAM" id="SSF52129">
    <property type="entry name" value="Caspase-like"/>
    <property type="match status" value="1"/>
</dbReference>
<evidence type="ECO:0000256" key="1">
    <source>
        <dbReference type="SAM" id="SignalP"/>
    </source>
</evidence>
<evidence type="ECO:0000313" key="4">
    <source>
        <dbReference type="Proteomes" id="UP001442468"/>
    </source>
</evidence>
<evidence type="ECO:0000313" key="3">
    <source>
        <dbReference type="EMBL" id="MEQ6918016.1"/>
    </source>
</evidence>
<keyword evidence="4" id="KW-1185">Reference proteome</keyword>
<dbReference type="Pfam" id="PF00656">
    <property type="entry name" value="Peptidase_C14"/>
    <property type="match status" value="1"/>
</dbReference>
<keyword evidence="1" id="KW-0732">Signal</keyword>
<dbReference type="InterPro" id="IPR011600">
    <property type="entry name" value="Pept_C14_caspase"/>
</dbReference>
<comment type="caution">
    <text evidence="3">The sequence shown here is derived from an EMBL/GenBank/DDBJ whole genome shotgun (WGS) entry which is preliminary data.</text>
</comment>